<name>A0AAD8U1D3_LOLMU</name>
<dbReference type="EMBL" id="JAUUTY010000001">
    <property type="protein sequence ID" value="KAK1695937.1"/>
    <property type="molecule type" value="Genomic_DNA"/>
</dbReference>
<evidence type="ECO:0000313" key="2">
    <source>
        <dbReference type="Proteomes" id="UP001231189"/>
    </source>
</evidence>
<reference evidence="1" key="1">
    <citation type="submission" date="2023-07" db="EMBL/GenBank/DDBJ databases">
        <title>A chromosome-level genome assembly of Lolium multiflorum.</title>
        <authorList>
            <person name="Chen Y."/>
            <person name="Copetti D."/>
            <person name="Kolliker R."/>
            <person name="Studer B."/>
        </authorList>
    </citation>
    <scope>NUCLEOTIDE SEQUENCE</scope>
    <source>
        <strain evidence="1">02402/16</strain>
        <tissue evidence="1">Leaf</tissue>
    </source>
</reference>
<sequence length="198" mass="22014">MAIGAFVEELPGGAGGGSYSGRVTPFVVLTCVVAGSGGILFGYDLGISGSAIFSPPPCSVKLPALEFTSRRTEVASDLIPYNLMRGFFRIRSAPMLKMLSAVRCILEALQWPPDQTQLAAKVLRAEMKHHMFSFLVQSTDGKRSDAVRASVLLEFWKDLRIRRTKTWKGARMQGRNVRRRFPRARLHIQMCIQLNTAR</sequence>
<keyword evidence="2" id="KW-1185">Reference proteome</keyword>
<dbReference type="Proteomes" id="UP001231189">
    <property type="component" value="Unassembled WGS sequence"/>
</dbReference>
<organism evidence="1 2">
    <name type="scientific">Lolium multiflorum</name>
    <name type="common">Italian ryegrass</name>
    <name type="synonym">Lolium perenne subsp. multiflorum</name>
    <dbReference type="NCBI Taxonomy" id="4521"/>
    <lineage>
        <taxon>Eukaryota</taxon>
        <taxon>Viridiplantae</taxon>
        <taxon>Streptophyta</taxon>
        <taxon>Embryophyta</taxon>
        <taxon>Tracheophyta</taxon>
        <taxon>Spermatophyta</taxon>
        <taxon>Magnoliopsida</taxon>
        <taxon>Liliopsida</taxon>
        <taxon>Poales</taxon>
        <taxon>Poaceae</taxon>
        <taxon>BOP clade</taxon>
        <taxon>Pooideae</taxon>
        <taxon>Poodae</taxon>
        <taxon>Poeae</taxon>
        <taxon>Poeae Chloroplast Group 2 (Poeae type)</taxon>
        <taxon>Loliodinae</taxon>
        <taxon>Loliinae</taxon>
        <taxon>Lolium</taxon>
    </lineage>
</organism>
<gene>
    <name evidence="1" type="ORF">QYE76_012634</name>
</gene>
<protein>
    <submittedName>
        <fullName evidence="1">Uncharacterized protein</fullName>
    </submittedName>
</protein>
<evidence type="ECO:0000313" key="1">
    <source>
        <dbReference type="EMBL" id="KAK1695937.1"/>
    </source>
</evidence>
<proteinExistence type="predicted"/>
<dbReference type="AlphaFoldDB" id="A0AAD8U1D3"/>
<accession>A0AAD8U1D3</accession>
<comment type="caution">
    <text evidence="1">The sequence shown here is derived from an EMBL/GenBank/DDBJ whole genome shotgun (WGS) entry which is preliminary data.</text>
</comment>